<evidence type="ECO:0000256" key="4">
    <source>
        <dbReference type="ARBA" id="ARBA00022989"/>
    </source>
</evidence>
<evidence type="ECO:0000256" key="5">
    <source>
        <dbReference type="ARBA" id="ARBA00023136"/>
    </source>
</evidence>
<feature type="non-terminal residue" evidence="9">
    <location>
        <position position="290"/>
    </location>
</feature>
<dbReference type="Pfam" id="PF23607">
    <property type="entry name" value="WZC_N"/>
    <property type="match status" value="1"/>
</dbReference>
<dbReference type="InterPro" id="IPR050445">
    <property type="entry name" value="Bact_polysacc_biosynth/exp"/>
</dbReference>
<keyword evidence="9" id="KW-0418">Kinase</keyword>
<dbReference type="Proteomes" id="UP000016543">
    <property type="component" value="Unassembled WGS sequence"/>
</dbReference>
<evidence type="ECO:0000256" key="3">
    <source>
        <dbReference type="ARBA" id="ARBA00022692"/>
    </source>
</evidence>
<keyword evidence="2" id="KW-1003">Cell membrane</keyword>
<keyword evidence="9" id="KW-0808">Transferase</keyword>
<name>A0ABM9WJ32_9GAMM</name>
<evidence type="ECO:0000313" key="10">
    <source>
        <dbReference type="Proteomes" id="UP000016543"/>
    </source>
</evidence>
<feature type="coiled-coil region" evidence="6">
    <location>
        <begin position="256"/>
        <end position="290"/>
    </location>
</feature>
<dbReference type="Pfam" id="PF02706">
    <property type="entry name" value="Wzz"/>
    <property type="match status" value="1"/>
</dbReference>
<dbReference type="EMBL" id="AAMX01000035">
    <property type="protein sequence ID" value="EAQ30922.1"/>
    <property type="molecule type" value="Genomic_DNA"/>
</dbReference>
<keyword evidence="5 7" id="KW-0472">Membrane</keyword>
<sequence length="290" mass="32357">MSERNPPSNTSHNNNEDEIDLRRLVGVLLDAKWLIIGITFLFMLGGVAYALLATPIYKADALLQVEKKSSGMPALSENMADMFSQESEADTEIQIMTSRMVIGAVVDQLDLTTVSQPDYMPIVGEFLARRSEGNDELTINTFKVPQYAVGKGTQLTLLDANRYELTFEDEVVLKGKIGELAEHGDWQLEVARAEANNTKTFKLIELSRLQAINSWKPRLAVKERGKKTGILSASMTYKDGEKAARILDAITNEYMLQNIRRNAAEAQKSLDFVQEQLPELKAELTAAEEK</sequence>
<dbReference type="PANTHER" id="PTHR32309:SF32">
    <property type="entry name" value="TYROSINE-PROTEIN KINASE ETK-RELATED"/>
    <property type="match status" value="1"/>
</dbReference>
<dbReference type="GO" id="GO:0016301">
    <property type="term" value="F:kinase activity"/>
    <property type="evidence" value="ECO:0007669"/>
    <property type="project" value="UniProtKB-KW"/>
</dbReference>
<evidence type="ECO:0000256" key="1">
    <source>
        <dbReference type="ARBA" id="ARBA00004651"/>
    </source>
</evidence>
<feature type="domain" description="Polysaccharide chain length determinant N-terminal" evidence="8">
    <location>
        <begin position="17"/>
        <end position="109"/>
    </location>
</feature>
<evidence type="ECO:0000259" key="8">
    <source>
        <dbReference type="Pfam" id="PF02706"/>
    </source>
</evidence>
<comment type="caution">
    <text evidence="9">The sequence shown here is derived from an EMBL/GenBank/DDBJ whole genome shotgun (WGS) entry which is preliminary data.</text>
</comment>
<keyword evidence="3 7" id="KW-0812">Transmembrane</keyword>
<dbReference type="RefSeq" id="WP_006954955.1">
    <property type="nucleotide sequence ID" value="NZ_CH672404.1"/>
</dbReference>
<keyword evidence="6" id="KW-0175">Coiled coil</keyword>
<evidence type="ECO:0000256" key="6">
    <source>
        <dbReference type="SAM" id="Coils"/>
    </source>
</evidence>
<keyword evidence="4 7" id="KW-1133">Transmembrane helix</keyword>
<gene>
    <name evidence="9" type="ORF">OS145_11399</name>
</gene>
<feature type="transmembrane region" description="Helical" evidence="7">
    <location>
        <begin position="33"/>
        <end position="52"/>
    </location>
</feature>
<keyword evidence="10" id="KW-1185">Reference proteome</keyword>
<evidence type="ECO:0000256" key="7">
    <source>
        <dbReference type="SAM" id="Phobius"/>
    </source>
</evidence>
<proteinExistence type="predicted"/>
<protein>
    <submittedName>
        <fullName evidence="9">Tyrosine-protein kinase Wzc</fullName>
    </submittedName>
</protein>
<evidence type="ECO:0000313" key="9">
    <source>
        <dbReference type="EMBL" id="EAQ30922.1"/>
    </source>
</evidence>
<dbReference type="PANTHER" id="PTHR32309">
    <property type="entry name" value="TYROSINE-PROTEIN KINASE"/>
    <property type="match status" value="1"/>
</dbReference>
<organism evidence="9 10">
    <name type="scientific">Idiomarina baltica OS145</name>
    <dbReference type="NCBI Taxonomy" id="314276"/>
    <lineage>
        <taxon>Bacteria</taxon>
        <taxon>Pseudomonadati</taxon>
        <taxon>Pseudomonadota</taxon>
        <taxon>Gammaproteobacteria</taxon>
        <taxon>Alteromonadales</taxon>
        <taxon>Idiomarinaceae</taxon>
        <taxon>Idiomarina</taxon>
    </lineage>
</organism>
<comment type="subcellular location">
    <subcellularLocation>
        <location evidence="1">Cell membrane</location>
        <topology evidence="1">Multi-pass membrane protein</topology>
    </subcellularLocation>
</comment>
<dbReference type="InterPro" id="IPR003856">
    <property type="entry name" value="LPS_length_determ_N"/>
</dbReference>
<evidence type="ECO:0000256" key="2">
    <source>
        <dbReference type="ARBA" id="ARBA00022475"/>
    </source>
</evidence>
<reference evidence="9 10" key="1">
    <citation type="submission" date="2006-01" db="EMBL/GenBank/DDBJ databases">
        <authorList>
            <person name="Brettar I."/>
            <person name="Hofle M."/>
            <person name="Ferriera S."/>
            <person name="Johnson J."/>
            <person name="Kravitz S."/>
            <person name="Halpern A."/>
            <person name="Remington K."/>
            <person name="Beeson K."/>
            <person name="Tran B."/>
            <person name="Rogers Y.-H."/>
            <person name="Friedman R."/>
            <person name="Venter J.C."/>
        </authorList>
    </citation>
    <scope>NUCLEOTIDE SEQUENCE [LARGE SCALE GENOMIC DNA]</scope>
    <source>
        <strain evidence="9 10">OS145</strain>
    </source>
</reference>
<accession>A0ABM9WJ32</accession>